<dbReference type="CDD" id="cd13971">
    <property type="entry name" value="ADCK2-like"/>
    <property type="match status" value="1"/>
</dbReference>
<keyword evidence="2" id="KW-0812">Transmembrane</keyword>
<keyword evidence="2" id="KW-1133">Transmembrane helix</keyword>
<evidence type="ECO:0000313" key="5">
    <source>
        <dbReference type="Proteomes" id="UP001219355"/>
    </source>
</evidence>
<dbReference type="AlphaFoldDB" id="A0AAF0DIK5"/>
<organism evidence="4 5">
    <name type="scientific">Emydomyces testavorans</name>
    <dbReference type="NCBI Taxonomy" id="2070801"/>
    <lineage>
        <taxon>Eukaryota</taxon>
        <taxon>Fungi</taxon>
        <taxon>Dikarya</taxon>
        <taxon>Ascomycota</taxon>
        <taxon>Pezizomycotina</taxon>
        <taxon>Eurotiomycetes</taxon>
        <taxon>Eurotiomycetidae</taxon>
        <taxon>Onygenales</taxon>
        <taxon>Nannizziopsiaceae</taxon>
        <taxon>Emydomyces</taxon>
    </lineage>
</organism>
<dbReference type="PANTHER" id="PTHR45890">
    <property type="entry name" value="AARF DOMAIN CONTAINING KINASE 2 (PREDICTED)"/>
    <property type="match status" value="1"/>
</dbReference>
<dbReference type="Pfam" id="PF03109">
    <property type="entry name" value="ABC1"/>
    <property type="match status" value="2"/>
</dbReference>
<protein>
    <recommendedName>
        <fullName evidence="3">ABC1 atypical kinase-like domain-containing protein</fullName>
    </recommendedName>
</protein>
<evidence type="ECO:0000313" key="4">
    <source>
        <dbReference type="EMBL" id="WEW59401.1"/>
    </source>
</evidence>
<comment type="similarity">
    <text evidence="1">Belongs to the protein kinase superfamily. ADCK protein kinase family.</text>
</comment>
<dbReference type="Proteomes" id="UP001219355">
    <property type="component" value="Chromosome 3"/>
</dbReference>
<dbReference type="InterPro" id="IPR052402">
    <property type="entry name" value="ADCK_kinase"/>
</dbReference>
<dbReference type="InterPro" id="IPR004147">
    <property type="entry name" value="ABC1_dom"/>
</dbReference>
<dbReference type="PANTHER" id="PTHR45890:SF1">
    <property type="entry name" value="AARF DOMAIN CONTAINING KINASE 2"/>
    <property type="match status" value="1"/>
</dbReference>
<accession>A0AAF0DIK5</accession>
<dbReference type="InterPro" id="IPR044095">
    <property type="entry name" value="ADCK2_dom"/>
</dbReference>
<feature type="transmembrane region" description="Helical" evidence="2">
    <location>
        <begin position="140"/>
        <end position="160"/>
    </location>
</feature>
<name>A0AAF0DIK5_9EURO</name>
<dbReference type="EMBL" id="CP120629">
    <property type="protein sequence ID" value="WEW59401.1"/>
    <property type="molecule type" value="Genomic_DNA"/>
</dbReference>
<dbReference type="SUPFAM" id="SSF56112">
    <property type="entry name" value="Protein kinase-like (PK-like)"/>
    <property type="match status" value="1"/>
</dbReference>
<evidence type="ECO:0000256" key="1">
    <source>
        <dbReference type="ARBA" id="ARBA00009670"/>
    </source>
</evidence>
<keyword evidence="2" id="KW-0472">Membrane</keyword>
<keyword evidence="5" id="KW-1185">Reference proteome</keyword>
<evidence type="ECO:0000256" key="2">
    <source>
        <dbReference type="SAM" id="Phobius"/>
    </source>
</evidence>
<evidence type="ECO:0000259" key="3">
    <source>
        <dbReference type="Pfam" id="PF03109"/>
    </source>
</evidence>
<feature type="domain" description="ABC1 atypical kinase-like" evidence="3">
    <location>
        <begin position="307"/>
        <end position="454"/>
    </location>
</feature>
<dbReference type="GO" id="GO:0005739">
    <property type="term" value="C:mitochondrion"/>
    <property type="evidence" value="ECO:0007669"/>
    <property type="project" value="TreeGrafter"/>
</dbReference>
<dbReference type="InterPro" id="IPR011009">
    <property type="entry name" value="Kinase-like_dom_sf"/>
</dbReference>
<sequence>MRTALAAGRFCIRRQCCRSLPRAAPRHRSFYSDSSAPFARLFSSTSRRSWQFIWRRGWNRSPAIGAALLAALTPVAFLELAEDGNDDDDTTAELEMLAASRDEIRKSVPRDSNFIVRSIWRVYIVLDKYVFEVIATGLRFLHLVAIFVPVVVTVPAIWFGRRMRDRDDERSGTLWWYEFLVSSMERAGPAFIKLGQWAASRSDIFPPELCAFMSSLHSHAPAHSFRITKRTIRRAFNGLPFEDIFEEFDKEPLGVGAIAQVYKAKLRPDLAALNERNLAADPVNLREKVRKNVDKLVKSSPQRVPSSYVAVKVLHPRVERIVQRDLQIMMFFARVINAIPTMEWLSLPDEVAKFGEMMKLQLDLRIEATNLSLFRQHFKSRATAWFPYPYTEYTTREVLVEEFAQGIPLATFLNNGGGVFDREISREGLDAFLHMLLIDNFVHADLHPGNIMVRFYKPGQLDLSIGGRPLNPNPKDALDRDVPEKVLSRLAAQEKDPDAWSRELAEIDAEGYRPQIIFIDTGLVTQLNSTNRRNFLDLFRAIAEFDGYKAGHLMVERSRQPDTVLDLEIFALKIQHLVLGVKGRTFALGNVKIGDVLSEVLYLVRAHHVRLEGDFVNVVISILLLEGIGRSLDPDLDLFKSALPILRQLGSGTTLLKSVREGDTSMLRVWMGLEARSFLQASVSSVEWCVKYDQLSPNI</sequence>
<reference evidence="4" key="1">
    <citation type="submission" date="2023-03" db="EMBL/GenBank/DDBJ databases">
        <title>Emydomyces testavorans Genome Sequence.</title>
        <authorList>
            <person name="Hoyer L."/>
        </authorList>
    </citation>
    <scope>NUCLEOTIDE SEQUENCE</scope>
    <source>
        <strain evidence="4">16-2883</strain>
    </source>
</reference>
<proteinExistence type="inferred from homology"/>
<feature type="domain" description="ABC1 atypical kinase-like" evidence="3">
    <location>
        <begin position="216"/>
        <end position="267"/>
    </location>
</feature>
<gene>
    <name evidence="4" type="ORF">PRK78_004873</name>
</gene>